<dbReference type="RefSeq" id="WP_017841353.1">
    <property type="nucleotide sequence ID" value="NZ_CP035467.1"/>
</dbReference>
<protein>
    <recommendedName>
        <fullName evidence="2">Pyridoxal phosphate homeostasis protein</fullName>
        <shortName evidence="2">PLP homeostasis protein</shortName>
    </recommendedName>
</protein>
<dbReference type="EMBL" id="CP035467">
    <property type="protein sequence ID" value="QCW80937.1"/>
    <property type="molecule type" value="Genomic_DNA"/>
</dbReference>
<organism evidence="6 7">
    <name type="scientific">Methylotuvimicrobium buryatense</name>
    <name type="common">Methylomicrobium buryatense</name>
    <dbReference type="NCBI Taxonomy" id="95641"/>
    <lineage>
        <taxon>Bacteria</taxon>
        <taxon>Pseudomonadati</taxon>
        <taxon>Pseudomonadota</taxon>
        <taxon>Gammaproteobacteria</taxon>
        <taxon>Methylococcales</taxon>
        <taxon>Methylococcaceae</taxon>
        <taxon>Methylotuvimicrobium</taxon>
    </lineage>
</organism>
<evidence type="ECO:0000313" key="7">
    <source>
        <dbReference type="Proteomes" id="UP000305881"/>
    </source>
</evidence>
<dbReference type="InterPro" id="IPR001608">
    <property type="entry name" value="Ala_racemase_N"/>
</dbReference>
<evidence type="ECO:0000313" key="6">
    <source>
        <dbReference type="EMBL" id="QCW80937.1"/>
    </source>
</evidence>
<dbReference type="KEGG" id="mbur:EQU24_00700"/>
<evidence type="ECO:0000256" key="2">
    <source>
        <dbReference type="HAMAP-Rule" id="MF_02087"/>
    </source>
</evidence>
<dbReference type="InterPro" id="IPR029066">
    <property type="entry name" value="PLP-binding_barrel"/>
</dbReference>
<dbReference type="Pfam" id="PF01168">
    <property type="entry name" value="Ala_racemase_N"/>
    <property type="match status" value="1"/>
</dbReference>
<evidence type="ECO:0000256" key="4">
    <source>
        <dbReference type="RuleBase" id="RU004514"/>
    </source>
</evidence>
<proteinExistence type="inferred from homology"/>
<comment type="similarity">
    <text evidence="2 4">Belongs to the pyridoxal phosphate-binding protein YggS/PROSC family.</text>
</comment>
<comment type="cofactor">
    <cofactor evidence="3">
        <name>pyridoxal 5'-phosphate</name>
        <dbReference type="ChEBI" id="CHEBI:597326"/>
    </cofactor>
</comment>
<evidence type="ECO:0000256" key="3">
    <source>
        <dbReference type="PIRSR" id="PIRSR004848-1"/>
    </source>
</evidence>
<comment type="function">
    <text evidence="2">Pyridoxal 5'-phosphate (PLP)-binding protein, which is involved in PLP homeostasis.</text>
</comment>
<dbReference type="InterPro" id="IPR011078">
    <property type="entry name" value="PyrdxlP_homeostasis"/>
</dbReference>
<gene>
    <name evidence="6" type="ORF">EQU24_00700</name>
</gene>
<dbReference type="PANTHER" id="PTHR10146:SF14">
    <property type="entry name" value="PYRIDOXAL PHOSPHATE HOMEOSTASIS PROTEIN"/>
    <property type="match status" value="1"/>
</dbReference>
<dbReference type="CDD" id="cd06824">
    <property type="entry name" value="PLPDE_III_Yggs_like"/>
    <property type="match status" value="1"/>
</dbReference>
<dbReference type="Proteomes" id="UP000305881">
    <property type="component" value="Chromosome"/>
</dbReference>
<keyword evidence="7" id="KW-1185">Reference proteome</keyword>
<dbReference type="STRING" id="675511.GCA_000341735_02863"/>
<feature type="domain" description="Alanine racemase N-terminal" evidence="5">
    <location>
        <begin position="25"/>
        <end position="224"/>
    </location>
</feature>
<evidence type="ECO:0000259" key="5">
    <source>
        <dbReference type="Pfam" id="PF01168"/>
    </source>
</evidence>
<dbReference type="GO" id="GO:0030170">
    <property type="term" value="F:pyridoxal phosphate binding"/>
    <property type="evidence" value="ECO:0007669"/>
    <property type="project" value="UniProtKB-UniRule"/>
</dbReference>
<dbReference type="AlphaFoldDB" id="A0A4P9UIY8"/>
<feature type="modified residue" description="N6-(pyridoxal phosphate)lysine" evidence="2 3">
    <location>
        <position position="36"/>
    </location>
</feature>
<reference evidence="7" key="1">
    <citation type="journal article" date="2019" name="J. Bacteriol.">
        <title>A Mutagenic Screen Identifies a TonB-Dependent Receptor Required for the Lanthanide Metal Switch in the Type I Methanotroph 'Methylotuvimicrobium buryatense' 5GB1C.</title>
        <authorList>
            <person name="Groom J.D."/>
            <person name="Ford S.M."/>
            <person name="Pesesky M.W."/>
            <person name="Lidstrom M.E."/>
        </authorList>
    </citation>
    <scope>NUCLEOTIDE SEQUENCE [LARGE SCALE GENOMIC DNA]</scope>
    <source>
        <strain evidence="7">5GB1C</strain>
    </source>
</reference>
<keyword evidence="1 2" id="KW-0663">Pyridoxal phosphate</keyword>
<dbReference type="PIRSF" id="PIRSF004848">
    <property type="entry name" value="YBL036c_PLPDEIII"/>
    <property type="match status" value="1"/>
</dbReference>
<dbReference type="PANTHER" id="PTHR10146">
    <property type="entry name" value="PROLINE SYNTHETASE CO-TRANSCRIBED BACTERIAL HOMOLOG PROTEIN"/>
    <property type="match status" value="1"/>
</dbReference>
<accession>A0A4P9UIY8</accession>
<evidence type="ECO:0000256" key="1">
    <source>
        <dbReference type="ARBA" id="ARBA00022898"/>
    </source>
</evidence>
<dbReference type="OrthoDB" id="9804072at2"/>
<name>A0A4P9UIY8_METBY</name>
<dbReference type="SUPFAM" id="SSF51419">
    <property type="entry name" value="PLP-binding barrel"/>
    <property type="match status" value="1"/>
</dbReference>
<dbReference type="Gene3D" id="3.20.20.10">
    <property type="entry name" value="Alanine racemase"/>
    <property type="match status" value="1"/>
</dbReference>
<dbReference type="PROSITE" id="PS01211">
    <property type="entry name" value="UPF0001"/>
    <property type="match status" value="1"/>
</dbReference>
<dbReference type="NCBIfam" id="TIGR00044">
    <property type="entry name" value="YggS family pyridoxal phosphate-dependent enzyme"/>
    <property type="match status" value="1"/>
</dbReference>
<dbReference type="HAMAP" id="MF_02087">
    <property type="entry name" value="PLP_homeostasis"/>
    <property type="match status" value="1"/>
</dbReference>
<sequence>MFAIAQQIASVRTQIRQAEIDFERLPGSVRLLAVSKTKPTSDIILAYLSGQRHFAESYAQEARSKQQELGAYNITWHFIGPIQSNKTKLIARHFAWVHSVDRFKIAQRLSEQRPANLPALNICLQVNISHESSKSGIALNDLSELVDAVKALPSLRLRGVMAVPAPQSDFSLQREPYRLLYEAVSELKHPELDTFSFGMSNDLNAAIAEGSTMVRIGTSLFGTRQYI</sequence>